<keyword evidence="2" id="KW-1185">Reference proteome</keyword>
<organism evidence="1 2">
    <name type="scientific">Marivirga aurantiaca</name>
    <dbReference type="NCBI Taxonomy" id="2802615"/>
    <lineage>
        <taxon>Bacteria</taxon>
        <taxon>Pseudomonadati</taxon>
        <taxon>Bacteroidota</taxon>
        <taxon>Cytophagia</taxon>
        <taxon>Cytophagales</taxon>
        <taxon>Marivirgaceae</taxon>
        <taxon>Marivirga</taxon>
    </lineage>
</organism>
<accession>A0A935CAU6</accession>
<dbReference type="PROSITE" id="PS51257">
    <property type="entry name" value="PROKAR_LIPOPROTEIN"/>
    <property type="match status" value="1"/>
</dbReference>
<evidence type="ECO:0000313" key="1">
    <source>
        <dbReference type="EMBL" id="MBK6266397.1"/>
    </source>
</evidence>
<comment type="caution">
    <text evidence="1">The sequence shown here is derived from an EMBL/GenBank/DDBJ whole genome shotgun (WGS) entry which is preliminary data.</text>
</comment>
<evidence type="ECO:0008006" key="3">
    <source>
        <dbReference type="Google" id="ProtNLM"/>
    </source>
</evidence>
<dbReference type="Proteomes" id="UP000611723">
    <property type="component" value="Unassembled WGS sequence"/>
</dbReference>
<gene>
    <name evidence="1" type="ORF">JKA74_15235</name>
</gene>
<sequence length="166" mass="19084">MNYLKLPVILGLIFLIACSPKTVLQTDTGEPIDLSGKWSRTDAEIAVNQVYEDLIQSEWLHTFSARNNYRPTILVNSFVNDFNDDVANQQIKEVFENVIEESRRFELIHSDDTSIPYFVLNGEINSSKFEMNNESGITYQLAIQLMNTEGEVVWNAEDTIKKFLKQ</sequence>
<evidence type="ECO:0000313" key="2">
    <source>
        <dbReference type="Proteomes" id="UP000611723"/>
    </source>
</evidence>
<dbReference type="AlphaFoldDB" id="A0A935CAU6"/>
<dbReference type="RefSeq" id="WP_201432072.1">
    <property type="nucleotide sequence ID" value="NZ_JAEQBW010000007.1"/>
</dbReference>
<protein>
    <recommendedName>
        <fullName evidence="3">Penicillin-binding protein activator LpoB</fullName>
    </recommendedName>
</protein>
<proteinExistence type="predicted"/>
<dbReference type="EMBL" id="JAEQBW010000007">
    <property type="protein sequence ID" value="MBK6266397.1"/>
    <property type="molecule type" value="Genomic_DNA"/>
</dbReference>
<name>A0A935CAU6_9BACT</name>
<reference evidence="1" key="1">
    <citation type="submission" date="2021-01" db="EMBL/GenBank/DDBJ databases">
        <title>Marivirga aurantiaca sp. nov., isolated from intertidal surface sediments.</title>
        <authorList>
            <person name="Zhang M."/>
        </authorList>
    </citation>
    <scope>NUCLEOTIDE SEQUENCE</scope>
    <source>
        <strain evidence="1">S37H4</strain>
    </source>
</reference>